<accession>D3S3C7</accession>
<proteinExistence type="predicted"/>
<reference evidence="1 2" key="2">
    <citation type="journal article" date="2011" name="Stand. Genomic Sci.">
        <title>Complete genome sequence of Ferroglobus placidus AEDII12DO.</title>
        <authorList>
            <person name="Anderson I."/>
            <person name="Risso C."/>
            <person name="Holmes D."/>
            <person name="Lucas S."/>
            <person name="Copeland A."/>
            <person name="Lapidus A."/>
            <person name="Cheng J.F."/>
            <person name="Bruce D."/>
            <person name="Goodwin L."/>
            <person name="Pitluck S."/>
            <person name="Saunders E."/>
            <person name="Brettin T."/>
            <person name="Detter J.C."/>
            <person name="Han C."/>
            <person name="Tapia R."/>
            <person name="Larimer F."/>
            <person name="Land M."/>
            <person name="Hauser L."/>
            <person name="Woyke T."/>
            <person name="Lovley D."/>
            <person name="Kyrpides N."/>
            <person name="Ivanova N."/>
        </authorList>
    </citation>
    <scope>NUCLEOTIDE SEQUENCE [LARGE SCALE GENOMIC DNA]</scope>
    <source>
        <strain evidence="2">DSM 10642 / AEDII12DO</strain>
    </source>
</reference>
<organism evidence="1 2">
    <name type="scientific">Ferroglobus placidus (strain DSM 10642 / AEDII12DO)</name>
    <dbReference type="NCBI Taxonomy" id="589924"/>
    <lineage>
        <taxon>Archaea</taxon>
        <taxon>Methanobacteriati</taxon>
        <taxon>Methanobacteriota</taxon>
        <taxon>Archaeoglobi</taxon>
        <taxon>Archaeoglobales</taxon>
        <taxon>Archaeoglobaceae</taxon>
        <taxon>Ferroglobus</taxon>
    </lineage>
</organism>
<sequence length="325" mass="36709">MAEGVITNITEYHLGTGFKKHGLSTTHPYPQGQHIRGSVGYELLHVNAGLSKSFLDENAALIYFKDAIPLHADGGLLLPFVAEKFQNFKCSTCGQVLKHPTRKGTIIQTRVDRKTGKTSAFRLEAVTRGYSYRFKAVLNMRRGEDYAEEFVAVMELIEENGLKLGRRSGKGKGHFRIDRLNYRMIRLEDIRRRARELERELERKDRLTLHFISDFIGELTGETILTGVKNAGRHFHPDYESYEDPFVGVKKECLPPRTVLSLHRKVTPNGGKNRIMKDMAIPAGAKVQVEFAEKPPEIFYECLAIAELRGIGAKTSFGKGEFVVV</sequence>
<gene>
    <name evidence="1" type="ordered locus">Ferp_0588</name>
</gene>
<reference evidence="2" key="1">
    <citation type="submission" date="2010-02" db="EMBL/GenBank/DDBJ databases">
        <title>Complete sequence of Ferroglobus placidus DSM 10642.</title>
        <authorList>
            <consortium name="US DOE Joint Genome Institute"/>
            <person name="Lucas S."/>
            <person name="Copeland A."/>
            <person name="Lapidus A."/>
            <person name="Cheng J.-F."/>
            <person name="Bruce D."/>
            <person name="Goodwin L."/>
            <person name="Pitluck S."/>
            <person name="Saunders E."/>
            <person name="Brettin T."/>
            <person name="Detter J.C."/>
            <person name="Han C."/>
            <person name="Tapia R."/>
            <person name="Larimer F."/>
            <person name="Land M."/>
            <person name="Hauser L."/>
            <person name="Kyrpides N."/>
            <person name="Ivanova N."/>
            <person name="Holmes D."/>
            <person name="Lovley D."/>
            <person name="Kyrpides N."/>
            <person name="Anderson I.J."/>
            <person name="Woyke T."/>
        </authorList>
    </citation>
    <scope>NUCLEOTIDE SEQUENCE [LARGE SCALE GENOMIC DNA]</scope>
    <source>
        <strain evidence="2">DSM 10642 / AEDII12DO</strain>
    </source>
</reference>
<evidence type="ECO:0000313" key="1">
    <source>
        <dbReference type="EMBL" id="ADC64760.1"/>
    </source>
</evidence>
<protein>
    <submittedName>
        <fullName evidence="1">Uncharacterized protein</fullName>
    </submittedName>
</protein>
<keyword evidence="2" id="KW-1185">Reference proteome</keyword>
<evidence type="ECO:0000313" key="2">
    <source>
        <dbReference type="Proteomes" id="UP000002613"/>
    </source>
</evidence>
<dbReference type="AlphaFoldDB" id="D3S3C7"/>
<dbReference type="EMBL" id="CP001899">
    <property type="protein sequence ID" value="ADC64760.1"/>
    <property type="molecule type" value="Genomic_DNA"/>
</dbReference>
<dbReference type="STRING" id="589924.Ferp_0588"/>
<dbReference type="PaxDb" id="589924-Ferp_0588"/>
<name>D3S3C7_FERPA</name>
<dbReference type="HOGENOM" id="CLU_854193_0_0_2"/>
<dbReference type="eggNOG" id="arCOG02658">
    <property type="taxonomic scope" value="Archaea"/>
</dbReference>
<dbReference type="KEGG" id="fpl:Ferp_0588"/>
<dbReference type="Proteomes" id="UP000002613">
    <property type="component" value="Chromosome"/>
</dbReference>